<dbReference type="NCBIfam" id="TIGR03232">
    <property type="entry name" value="benzo_1_2_benB"/>
    <property type="match status" value="1"/>
</dbReference>
<dbReference type="InterPro" id="IPR032710">
    <property type="entry name" value="NTF2-like_dom_sf"/>
</dbReference>
<dbReference type="GO" id="GO:0018623">
    <property type="term" value="F:benzoate 1,2-dioxygenase activity"/>
    <property type="evidence" value="ECO:0007669"/>
    <property type="project" value="UniProtKB-EC"/>
</dbReference>
<dbReference type="CDD" id="cd00667">
    <property type="entry name" value="ring_hydroxylating_dioxygenases_beta"/>
    <property type="match status" value="1"/>
</dbReference>
<dbReference type="SUPFAM" id="SSF54427">
    <property type="entry name" value="NTF2-like"/>
    <property type="match status" value="1"/>
</dbReference>
<dbReference type="Pfam" id="PF00866">
    <property type="entry name" value="Ring_hydroxyl_B"/>
    <property type="match status" value="1"/>
</dbReference>
<sequence>MTHDILSISAFLYNEARLLDDRQWDEWLSLYAEDVEFWLPCWTDEDTLVESPTNAVSLLYYANRSGLEDRIFRIKTERSGASSPEPRTVHQISNIEILEQNIHQIKLRFNWHTMIYRFKKIEQFFGQSFYTVQINGQQPQIKNKKVILMNDYINQVLDIYHI</sequence>
<evidence type="ECO:0000256" key="3">
    <source>
        <dbReference type="ARBA" id="ARBA00022964"/>
    </source>
</evidence>
<evidence type="ECO:0000256" key="1">
    <source>
        <dbReference type="ARBA" id="ARBA00009570"/>
    </source>
</evidence>
<dbReference type="PANTHER" id="PTHR41534:SF1">
    <property type="entry name" value="BLR3401 PROTEIN"/>
    <property type="match status" value="1"/>
</dbReference>
<evidence type="ECO:0000313" key="5">
    <source>
        <dbReference type="EMBL" id="RZG65970.1"/>
    </source>
</evidence>
<dbReference type="PANTHER" id="PTHR41534">
    <property type="entry name" value="BLR3401 PROTEIN"/>
    <property type="match status" value="1"/>
</dbReference>
<evidence type="ECO:0000256" key="2">
    <source>
        <dbReference type="ARBA" id="ARBA00022797"/>
    </source>
</evidence>
<comment type="caution">
    <text evidence="5">The sequence shown here is derived from an EMBL/GenBank/DDBJ whole genome shotgun (WGS) entry which is preliminary data.</text>
</comment>
<dbReference type="AlphaFoldDB" id="A0A4Q7ARS0"/>
<dbReference type="GO" id="GO:0019380">
    <property type="term" value="P:3-phenylpropionate catabolic process"/>
    <property type="evidence" value="ECO:0007669"/>
    <property type="project" value="TreeGrafter"/>
</dbReference>
<proteinExistence type="inferred from homology"/>
<keyword evidence="4 5" id="KW-0560">Oxidoreductase</keyword>
<keyword evidence="3 5" id="KW-0223">Dioxygenase</keyword>
<name>A0A4Q7ARS0_9GAMM</name>
<dbReference type="InterPro" id="IPR000391">
    <property type="entry name" value="Rng_hydr_dOase-bsu"/>
</dbReference>
<evidence type="ECO:0000256" key="4">
    <source>
        <dbReference type="ARBA" id="ARBA00023002"/>
    </source>
</evidence>
<organism evidence="5 6">
    <name type="scientific">Acinetobacter bouvetii</name>
    <dbReference type="NCBI Taxonomy" id="202951"/>
    <lineage>
        <taxon>Bacteria</taxon>
        <taxon>Pseudomonadati</taxon>
        <taxon>Pseudomonadota</taxon>
        <taxon>Gammaproteobacteria</taxon>
        <taxon>Moraxellales</taxon>
        <taxon>Moraxellaceae</taxon>
        <taxon>Acinetobacter</taxon>
    </lineage>
</organism>
<keyword evidence="2" id="KW-0058">Aromatic hydrocarbons catabolism</keyword>
<evidence type="ECO:0000313" key="6">
    <source>
        <dbReference type="Proteomes" id="UP000293483"/>
    </source>
</evidence>
<dbReference type="InterPro" id="IPR017641">
    <property type="entry name" value="Benzo_1-2-diOase_ssu"/>
</dbReference>
<protein>
    <submittedName>
        <fullName evidence="5">Benzoate 1,2-dioxygenase small subunit</fullName>
        <ecNumber evidence="5">1.14.12.10</ecNumber>
    </submittedName>
</protein>
<dbReference type="EMBL" id="SGSU01000013">
    <property type="protein sequence ID" value="RZG65970.1"/>
    <property type="molecule type" value="Genomic_DNA"/>
</dbReference>
<dbReference type="Proteomes" id="UP000293483">
    <property type="component" value="Unassembled WGS sequence"/>
</dbReference>
<dbReference type="Gene3D" id="3.10.450.50">
    <property type="match status" value="1"/>
</dbReference>
<reference evidence="5 6" key="1">
    <citation type="submission" date="2019-02" db="EMBL/GenBank/DDBJ databases">
        <title>The Batch Genome Submission of Acinetobacter spp. strains.</title>
        <authorList>
            <person name="Qin J."/>
            <person name="Hu Y."/>
            <person name="Ye H."/>
            <person name="Wei L."/>
            <person name="Feng Y."/>
            <person name="Zong Z."/>
        </authorList>
    </citation>
    <scope>NUCLEOTIDE SEQUENCE [LARGE SCALE GENOMIC DNA]</scope>
    <source>
        <strain evidence="5 6">WCHABo060081</strain>
    </source>
</reference>
<comment type="similarity">
    <text evidence="1">Belongs to the bacterial ring-hydroxylating dioxygenase beta subunit family.</text>
</comment>
<accession>A0A4Q7ARS0</accession>
<dbReference type="EC" id="1.14.12.10" evidence="5"/>
<gene>
    <name evidence="5" type="primary">benB</name>
    <name evidence="5" type="ORF">EXE25_12505</name>
</gene>